<feature type="transmembrane region" description="Helical" evidence="2">
    <location>
        <begin position="561"/>
        <end position="581"/>
    </location>
</feature>
<dbReference type="InterPro" id="IPR050302">
    <property type="entry name" value="Rab_GAP_TBC_domain"/>
</dbReference>
<evidence type="ECO:0000256" key="2">
    <source>
        <dbReference type="SAM" id="Phobius"/>
    </source>
</evidence>
<reference evidence="4 5" key="1">
    <citation type="journal article" date="2019" name="Sci. Data">
        <title>Hybrid genome assembly and annotation of Danionella translucida.</title>
        <authorList>
            <person name="Kadobianskyi M."/>
            <person name="Schulze L."/>
            <person name="Schuelke M."/>
            <person name="Judkewitz B."/>
        </authorList>
    </citation>
    <scope>NUCLEOTIDE SEQUENCE [LARGE SCALE GENOMIC DNA]</scope>
    <source>
        <strain evidence="4 5">Bolton</strain>
    </source>
</reference>
<feature type="domain" description="Rab-GAP TBC" evidence="3">
    <location>
        <begin position="57"/>
        <end position="251"/>
    </location>
</feature>
<protein>
    <recommendedName>
        <fullName evidence="3">Rab-GAP TBC domain-containing protein</fullName>
    </recommendedName>
</protein>
<feature type="compositionally biased region" description="Basic and acidic residues" evidence="1">
    <location>
        <begin position="346"/>
        <end position="357"/>
    </location>
</feature>
<dbReference type="Gene3D" id="1.10.10.750">
    <property type="entry name" value="Ypt/Rab-GAP domain of gyp1p, domain 1"/>
    <property type="match status" value="1"/>
</dbReference>
<keyword evidence="2" id="KW-1133">Transmembrane helix</keyword>
<dbReference type="GO" id="GO:0031267">
    <property type="term" value="F:small GTPase binding"/>
    <property type="evidence" value="ECO:0007669"/>
    <property type="project" value="TreeGrafter"/>
</dbReference>
<dbReference type="GO" id="GO:0005096">
    <property type="term" value="F:GTPase activator activity"/>
    <property type="evidence" value="ECO:0007669"/>
    <property type="project" value="TreeGrafter"/>
</dbReference>
<dbReference type="PANTHER" id="PTHR47219">
    <property type="entry name" value="RAB GTPASE-ACTIVATING PROTEIN 1-LIKE"/>
    <property type="match status" value="1"/>
</dbReference>
<keyword evidence="5" id="KW-1185">Reference proteome</keyword>
<proteinExistence type="predicted"/>
<evidence type="ECO:0000259" key="3">
    <source>
        <dbReference type="PROSITE" id="PS50086"/>
    </source>
</evidence>
<dbReference type="SUPFAM" id="SSF47923">
    <property type="entry name" value="Ypt/Rab-GAP domain of gyp1p"/>
    <property type="match status" value="2"/>
</dbReference>
<feature type="region of interest" description="Disordered" evidence="1">
    <location>
        <begin position="468"/>
        <end position="494"/>
    </location>
</feature>
<name>A0A553QL28_9TELE</name>
<dbReference type="Proteomes" id="UP000316079">
    <property type="component" value="Unassembled WGS sequence"/>
</dbReference>
<accession>A0A553QL28</accession>
<feature type="transmembrane region" description="Helical" evidence="2">
    <location>
        <begin position="212"/>
        <end position="231"/>
    </location>
</feature>
<dbReference type="Pfam" id="PF00566">
    <property type="entry name" value="RabGAP-TBC"/>
    <property type="match status" value="1"/>
</dbReference>
<organism evidence="4 5">
    <name type="scientific">Danionella cerebrum</name>
    <dbReference type="NCBI Taxonomy" id="2873325"/>
    <lineage>
        <taxon>Eukaryota</taxon>
        <taxon>Metazoa</taxon>
        <taxon>Chordata</taxon>
        <taxon>Craniata</taxon>
        <taxon>Vertebrata</taxon>
        <taxon>Euteleostomi</taxon>
        <taxon>Actinopterygii</taxon>
        <taxon>Neopterygii</taxon>
        <taxon>Teleostei</taxon>
        <taxon>Ostariophysi</taxon>
        <taxon>Cypriniformes</taxon>
        <taxon>Danionidae</taxon>
        <taxon>Danioninae</taxon>
        <taxon>Danionella</taxon>
    </lineage>
</organism>
<feature type="compositionally biased region" description="Polar residues" evidence="1">
    <location>
        <begin position="476"/>
        <end position="485"/>
    </location>
</feature>
<evidence type="ECO:0000313" key="5">
    <source>
        <dbReference type="Proteomes" id="UP000316079"/>
    </source>
</evidence>
<dbReference type="OrthoDB" id="294251at2759"/>
<dbReference type="EMBL" id="SRMA01025826">
    <property type="protein sequence ID" value="TRY90683.1"/>
    <property type="molecule type" value="Genomic_DNA"/>
</dbReference>
<dbReference type="FunFam" id="1.10.10.750:FF:000001">
    <property type="entry name" value="TBC1 domain family member 10A"/>
    <property type="match status" value="1"/>
</dbReference>
<dbReference type="AlphaFoldDB" id="A0A553QL28"/>
<evidence type="ECO:0000313" key="4">
    <source>
        <dbReference type="EMBL" id="TRY90683.1"/>
    </source>
</evidence>
<gene>
    <name evidence="4" type="ORF">DNTS_018249</name>
</gene>
<dbReference type="InterPro" id="IPR000195">
    <property type="entry name" value="Rab-GAP-TBC_dom"/>
</dbReference>
<keyword evidence="2" id="KW-0472">Membrane</keyword>
<dbReference type="InterPro" id="IPR035969">
    <property type="entry name" value="Rab-GAP_TBC_sf"/>
</dbReference>
<dbReference type="FunFam" id="1.10.8.270:FF:000016">
    <property type="entry name" value="TBC1 domain family member 2A"/>
    <property type="match status" value="1"/>
</dbReference>
<dbReference type="PROSITE" id="PS50086">
    <property type="entry name" value="TBC_RABGAP"/>
    <property type="match status" value="1"/>
</dbReference>
<dbReference type="PANTHER" id="PTHR47219:SF25">
    <property type="entry name" value="RAB-GAP TBC DOMAIN-CONTAINING PROTEIN"/>
    <property type="match status" value="1"/>
</dbReference>
<dbReference type="Gene3D" id="1.10.472.80">
    <property type="entry name" value="Ypt/Rab-GAP domain of gyp1p, domain 3"/>
    <property type="match status" value="1"/>
</dbReference>
<dbReference type="SMART" id="SM00164">
    <property type="entry name" value="TBC"/>
    <property type="match status" value="1"/>
</dbReference>
<sequence>MKKDIEVLIAEERAEIISKYNKQKLVEIERVQKWLKMLRNWNKYRNSDRMMKRVYKGIPLQLRGQAWALLLDVEKVKNENVGKYERMKKQAQLYSAEIKQIDLDINRTFRNHIMFMDRFGVKQQSLFHVLSAYSVYDSIAAMLLMFMNEEDAFWALTQLLTNQKHGMHGFYVPGFPKLQRFQNHHDQILSKLLPKIKKHLTPFTLTLRLWDIFILEGEKVLTAMAYTLLLLHKKCLLKMSLEELRELLQEKIGENIYLSDDLVIEQLKASMAELHKMKLDLPPPAKPEEFPRKPLGLELPGGLTLKRAKLNPSQDTPDKSLLIHHPPDSLHISLEQEDIVLDDSPPQDKKPYKDHDMGSMSPLPSPEPVVVHSQISLSLDGMIDGVEQPPPYEPPVLDSKNPLCVSNLTSHMDNSSSSVARSSEISLSTEQETFGTAEGSVVEEVVVLSDNYQSFLLKASELVDDGNENMERLPETPNSTPSEESTLPHKQFPTNNVSHPSIVTKMLLTVNTPRLSRALSLFKIGTQQEQCRRTIFLILDSLDDVAVMRMRFPLKKIRKQFKLLLLLVFLMFAIGFAYLHINQGKAIKLHFHYGKDIDISPDNDASPGIGTSPGIDTFLTLGTCRGSASLHGSAPPQTWYLSRVKHLNCHLGLYLKRHFSSLKNDYENQCRGKTSSGHFITQLALSIIATTLRLHSLSERQEQRNERTDPPLSFIDFLLHMLYFRNSVREVLKILTVCGSSSASGLGTDTWDPRSSTCYELKRPDSIPVSPAHGRSLGRGWSRCQSRCSYSACPLEKPVNFRQPCSFWFNSCRIAPPEKVTLSSPARSTTPPCLYVAMLIIPHTLSQLIPKILLHAFDFGHPNAVLSRLQTFLPREMPKASSEL</sequence>
<dbReference type="Gene3D" id="1.10.8.270">
    <property type="entry name" value="putative rabgap domain of human tbc1 domain family member 14 like domains"/>
    <property type="match status" value="1"/>
</dbReference>
<feature type="transmembrane region" description="Helical" evidence="2">
    <location>
        <begin position="126"/>
        <end position="147"/>
    </location>
</feature>
<evidence type="ECO:0000256" key="1">
    <source>
        <dbReference type="SAM" id="MobiDB-lite"/>
    </source>
</evidence>
<dbReference type="STRING" id="623744.A0A553QL28"/>
<keyword evidence="2" id="KW-0812">Transmembrane</keyword>
<feature type="region of interest" description="Disordered" evidence="1">
    <location>
        <begin position="341"/>
        <end position="368"/>
    </location>
</feature>
<comment type="caution">
    <text evidence="4">The sequence shown here is derived from an EMBL/GenBank/DDBJ whole genome shotgun (WGS) entry which is preliminary data.</text>
</comment>